<dbReference type="Proteomes" id="UP000216035">
    <property type="component" value="Unassembled WGS sequence"/>
</dbReference>
<reference evidence="1 2" key="1">
    <citation type="submission" date="2017-07" db="EMBL/GenBank/DDBJ databases">
        <title>Flavobacterium cyanobacteriorum sp. nov., isolated from cyanobacterial aggregates in a eutrophic lake.</title>
        <authorList>
            <person name="Cai H."/>
        </authorList>
    </citation>
    <scope>NUCLEOTIDE SEQUENCE [LARGE SCALE GENOMIC DNA]</scope>
    <source>
        <strain evidence="1 2">TH167</strain>
    </source>
</reference>
<name>A0A255ZXI8_9FLAO</name>
<dbReference type="AlphaFoldDB" id="A0A255ZXI8"/>
<keyword evidence="2" id="KW-1185">Reference proteome</keyword>
<gene>
    <name evidence="1" type="ORF">CHX27_04985</name>
</gene>
<sequence>MIVRLVIFTALIYQVSFAQTAATYLGGLSLLKPIRSHSTVSDLRATYEGSVSYNGKTYSGPVTISNDYLVFEQQRISLFDKKLMELNLTDQAKSIKIIRTGPEHLLHRVLKDSLGMKLCDLKIFDTTANADKKSLTFVDSSQTIRFRNSIFRKKSADVAVFLKRIRVTELQRKQLEIWINELL</sequence>
<organism evidence="1 2">
    <name type="scientific">Flavobacterium aurantiibacter</name>
    <dbReference type="NCBI Taxonomy" id="2023067"/>
    <lineage>
        <taxon>Bacteria</taxon>
        <taxon>Pseudomonadati</taxon>
        <taxon>Bacteroidota</taxon>
        <taxon>Flavobacteriia</taxon>
        <taxon>Flavobacteriales</taxon>
        <taxon>Flavobacteriaceae</taxon>
        <taxon>Flavobacterium</taxon>
    </lineage>
</organism>
<proteinExistence type="predicted"/>
<dbReference type="EMBL" id="NOXX01000170">
    <property type="protein sequence ID" value="OYQ46112.1"/>
    <property type="molecule type" value="Genomic_DNA"/>
</dbReference>
<evidence type="ECO:0000313" key="1">
    <source>
        <dbReference type="EMBL" id="OYQ46112.1"/>
    </source>
</evidence>
<accession>A0A255ZXI8</accession>
<evidence type="ECO:0000313" key="2">
    <source>
        <dbReference type="Proteomes" id="UP000216035"/>
    </source>
</evidence>
<comment type="caution">
    <text evidence="1">The sequence shown here is derived from an EMBL/GenBank/DDBJ whole genome shotgun (WGS) entry which is preliminary data.</text>
</comment>
<protein>
    <submittedName>
        <fullName evidence="1">Uncharacterized protein</fullName>
    </submittedName>
</protein>
<dbReference type="RefSeq" id="WP_094485663.1">
    <property type="nucleotide sequence ID" value="NZ_NOXX01000170.1"/>
</dbReference>